<feature type="compositionally biased region" description="Polar residues" evidence="1">
    <location>
        <begin position="8"/>
        <end position="26"/>
    </location>
</feature>
<name>A0A2K3K423_TRIPR</name>
<feature type="region of interest" description="Disordered" evidence="1">
    <location>
        <begin position="52"/>
        <end position="72"/>
    </location>
</feature>
<evidence type="ECO:0000313" key="3">
    <source>
        <dbReference type="EMBL" id="PNX64176.1"/>
    </source>
</evidence>
<evidence type="ECO:0000256" key="1">
    <source>
        <dbReference type="SAM" id="MobiDB-lite"/>
    </source>
</evidence>
<gene>
    <name evidence="2" type="ORF">L195_g052240</name>
    <name evidence="3" type="ORF">L195_g053883</name>
</gene>
<evidence type="ECO:0000313" key="2">
    <source>
        <dbReference type="EMBL" id="PNX61028.1"/>
    </source>
</evidence>
<proteinExistence type="predicted"/>
<feature type="region of interest" description="Disordered" evidence="1">
    <location>
        <begin position="1"/>
        <end position="26"/>
    </location>
</feature>
<dbReference type="EMBL" id="ASHM01092353">
    <property type="protein sequence ID" value="PNX64176.1"/>
    <property type="molecule type" value="Genomic_DNA"/>
</dbReference>
<reference evidence="2 4" key="2">
    <citation type="journal article" date="2017" name="Front. Plant Sci.">
        <title>Gene Classification and Mining of Molecular Markers Useful in Red Clover (Trifolium pratense) Breeding.</title>
        <authorList>
            <person name="Istvanek J."/>
            <person name="Dluhosova J."/>
            <person name="Dluhos P."/>
            <person name="Patkova L."/>
            <person name="Nedelnik J."/>
            <person name="Repkova J."/>
        </authorList>
    </citation>
    <scope>NUCLEOTIDE SEQUENCE [LARGE SCALE GENOMIC DNA]</scope>
    <source>
        <strain evidence="4">cv. Tatra</strain>
        <tissue evidence="2">Young leaves</tissue>
    </source>
</reference>
<dbReference type="EMBL" id="ASHM01084243">
    <property type="protein sequence ID" value="PNX61028.1"/>
    <property type="molecule type" value="Genomic_DNA"/>
</dbReference>
<protein>
    <submittedName>
        <fullName evidence="2">Transcription factor bHLH130-like protein</fullName>
    </submittedName>
</protein>
<dbReference type="AlphaFoldDB" id="A0A2K3K423"/>
<reference evidence="2 4" key="1">
    <citation type="journal article" date="2014" name="Am. J. Bot.">
        <title>Genome assembly and annotation for red clover (Trifolium pratense; Fabaceae).</title>
        <authorList>
            <person name="Istvanek J."/>
            <person name="Jaros M."/>
            <person name="Krenek A."/>
            <person name="Repkova J."/>
        </authorList>
    </citation>
    <scope>NUCLEOTIDE SEQUENCE [LARGE SCALE GENOMIC DNA]</scope>
    <source>
        <strain evidence="4">cv. Tatra</strain>
        <tissue evidence="2">Young leaves</tissue>
    </source>
</reference>
<dbReference type="ExpressionAtlas" id="A0A2K3K423">
    <property type="expression patterns" value="baseline"/>
</dbReference>
<organism evidence="2 4">
    <name type="scientific">Trifolium pratense</name>
    <name type="common">Red clover</name>
    <dbReference type="NCBI Taxonomy" id="57577"/>
    <lineage>
        <taxon>Eukaryota</taxon>
        <taxon>Viridiplantae</taxon>
        <taxon>Streptophyta</taxon>
        <taxon>Embryophyta</taxon>
        <taxon>Tracheophyta</taxon>
        <taxon>Spermatophyta</taxon>
        <taxon>Magnoliopsida</taxon>
        <taxon>eudicotyledons</taxon>
        <taxon>Gunneridae</taxon>
        <taxon>Pentapetalae</taxon>
        <taxon>rosids</taxon>
        <taxon>fabids</taxon>
        <taxon>Fabales</taxon>
        <taxon>Fabaceae</taxon>
        <taxon>Papilionoideae</taxon>
        <taxon>50 kb inversion clade</taxon>
        <taxon>NPAAA clade</taxon>
        <taxon>Hologalegina</taxon>
        <taxon>IRL clade</taxon>
        <taxon>Trifolieae</taxon>
        <taxon>Trifolium</taxon>
    </lineage>
</organism>
<sequence>MKGVGNYATVNGNNGELSPSMNRLSSQVSFPSRNASSLGMLSHISEIDSEDIEATSPDDGGSNGDTTHYGSGFPYSSWNDTQSFSENLSGLKRGRSGNEKMFSDFQSGGLGNQVHTLSHHLSLPKTSSEMIAMEKLFQFPDSVPCKIRAKRGCATHPRSIAERV</sequence>
<evidence type="ECO:0000313" key="4">
    <source>
        <dbReference type="Proteomes" id="UP000236291"/>
    </source>
</evidence>
<dbReference type="STRING" id="57577.A0A2K3K423"/>
<comment type="caution">
    <text evidence="2">The sequence shown here is derived from an EMBL/GenBank/DDBJ whole genome shotgun (WGS) entry which is preliminary data.</text>
</comment>
<dbReference type="Proteomes" id="UP000236291">
    <property type="component" value="Unassembled WGS sequence"/>
</dbReference>
<accession>A0A2K3K423</accession>